<protein>
    <submittedName>
        <fullName evidence="2">Uncharacterized protein</fullName>
    </submittedName>
</protein>
<dbReference type="KEGG" id="vg:16607606"/>
<evidence type="ECO:0000313" key="2">
    <source>
        <dbReference type="EMBL" id="AGO85819.2"/>
    </source>
</evidence>
<name>S4VYN7_9VIRU</name>
<accession>S4VYN7</accession>
<dbReference type="RefSeq" id="YP_008438899.2">
    <property type="nucleotide sequence ID" value="NC_022098.1"/>
</dbReference>
<feature type="region of interest" description="Disordered" evidence="1">
    <location>
        <begin position="1"/>
        <end position="27"/>
    </location>
</feature>
<reference evidence="2 3" key="1">
    <citation type="journal article" date="2013" name="Science">
        <title>Pandoraviruses: amoeba viruses with genomes up to 2.5 Mb reaching that of parasitic eukaryotes.</title>
        <authorList>
            <person name="Philippe N."/>
            <person name="Legendre M."/>
            <person name="Doutre G."/>
            <person name="Coute Y."/>
            <person name="Poirot O."/>
            <person name="Lescot M."/>
            <person name="Arslan D."/>
            <person name="Seltzer V."/>
            <person name="Bertaux L."/>
            <person name="Bruley C."/>
            <person name="Garin J."/>
            <person name="Claverie J.M."/>
            <person name="Abergel C."/>
        </authorList>
    </citation>
    <scope>NUCLEOTIDE SEQUENCE [LARGE SCALE GENOMIC DNA]</scope>
</reference>
<dbReference type="EMBL" id="KC977571">
    <property type="protein sequence ID" value="AGO85819.2"/>
    <property type="molecule type" value="Genomic_DNA"/>
</dbReference>
<gene>
    <name evidence="2" type="ORF">psal_cds_1396</name>
</gene>
<dbReference type="Proteomes" id="UP000204584">
    <property type="component" value="Segment"/>
</dbReference>
<sequence>MDSMLQSAALRPTRLAPPARENGKSTTRSSVAWPFLCSKKKKGRFDVARTHDSRVGSAWPTRTEREKRKKMHYDLGVAHLGRAAACMCPWPLPTDRESIEIMGIFAYLPSLALEEVFWHHLVGEALRAAEAALTDEKNEDDDVTDVEVLRAWLGSAYAPLCGSPEFCRVARRLLTAWSEIADAHFGTRDLAWRGVSHVRRPDRGSATCVQSARRAGKTTIAVRIARVLKRRVKHVVCVVSNDGDLGQVFAGLGISDYEATRTDDGHRFGDSDVGDMWGAVGPLVRAYAHEGVLVLVDDLYWATEQSAPLIDEIANLGVHLVVTSEGMISRRGLSTADRLIWLCRRKEPWFPYGIESFACVTGIDCDRVIAAYDACACDATTRVTLVAQRRRNDTWDLQVMPYAAPSLGP</sequence>
<feature type="compositionally biased region" description="Low complexity" evidence="1">
    <location>
        <begin position="8"/>
        <end position="20"/>
    </location>
</feature>
<evidence type="ECO:0000313" key="3">
    <source>
        <dbReference type="Proteomes" id="UP000204584"/>
    </source>
</evidence>
<organism evidence="2 3">
    <name type="scientific">Pandoravirus salinus</name>
    <dbReference type="NCBI Taxonomy" id="1349410"/>
    <lineage>
        <taxon>Viruses</taxon>
        <taxon>Pandoravirus</taxon>
    </lineage>
</organism>
<evidence type="ECO:0000256" key="1">
    <source>
        <dbReference type="SAM" id="MobiDB-lite"/>
    </source>
</evidence>
<proteinExistence type="predicted"/>
<keyword evidence="3" id="KW-1185">Reference proteome</keyword>
<dbReference type="GeneID" id="16607606"/>